<organism evidence="7 8">
    <name type="scientific">Phocaeicola vulgatus str. 3775 SL</name>
    <name type="common">B</name>
    <name type="synonym">iv</name>
    <dbReference type="NCBI Taxonomy" id="1339350"/>
    <lineage>
        <taxon>Bacteria</taxon>
        <taxon>Pseudomonadati</taxon>
        <taxon>Bacteroidota</taxon>
        <taxon>Bacteroidia</taxon>
        <taxon>Bacteroidales</taxon>
        <taxon>Bacteroidaceae</taxon>
        <taxon>Phocaeicola</taxon>
    </lineage>
</organism>
<evidence type="ECO:0000259" key="5">
    <source>
        <dbReference type="Pfam" id="PF04542"/>
    </source>
</evidence>
<proteinExistence type="inferred from homology"/>
<dbReference type="InterPro" id="IPR007627">
    <property type="entry name" value="RNA_pol_sigma70_r2"/>
</dbReference>
<evidence type="ECO:0000256" key="4">
    <source>
        <dbReference type="ARBA" id="ARBA00023163"/>
    </source>
</evidence>
<dbReference type="InterPro" id="IPR036388">
    <property type="entry name" value="WH-like_DNA-bd_sf"/>
</dbReference>
<evidence type="ECO:0000313" key="7">
    <source>
        <dbReference type="EMBL" id="KDS29312.1"/>
    </source>
</evidence>
<dbReference type="NCBIfam" id="TIGR02937">
    <property type="entry name" value="sigma70-ECF"/>
    <property type="match status" value="1"/>
</dbReference>
<dbReference type="GO" id="GO:0016987">
    <property type="term" value="F:sigma factor activity"/>
    <property type="evidence" value="ECO:0007669"/>
    <property type="project" value="UniProtKB-KW"/>
</dbReference>
<dbReference type="InterPro" id="IPR039425">
    <property type="entry name" value="RNA_pol_sigma-70-like"/>
</dbReference>
<reference evidence="7 8" key="1">
    <citation type="submission" date="2014-04" db="EMBL/GenBank/DDBJ databases">
        <authorList>
            <person name="Sears C."/>
            <person name="Carroll K."/>
            <person name="Sack B.R."/>
            <person name="Qadri F."/>
            <person name="Myers L.L."/>
            <person name="Chung G.-T."/>
            <person name="Escheverria P."/>
            <person name="Fraser C.M."/>
            <person name="Sadzewicz L."/>
            <person name="Shefchek K.A."/>
            <person name="Tallon L."/>
            <person name="Das S.P."/>
            <person name="Daugherty S."/>
            <person name="Mongodin E.F."/>
        </authorList>
    </citation>
    <scope>NUCLEOTIDE SEQUENCE [LARGE SCALE GENOMIC DNA]</scope>
    <source>
        <strain evidence="8">3775 SL(B) 10 (iv)</strain>
    </source>
</reference>
<dbReference type="SUPFAM" id="SSF88659">
    <property type="entry name" value="Sigma3 and sigma4 domains of RNA polymerase sigma factors"/>
    <property type="match status" value="1"/>
</dbReference>
<dbReference type="InterPro" id="IPR013324">
    <property type="entry name" value="RNA_pol_sigma_r3/r4-like"/>
</dbReference>
<evidence type="ECO:0000256" key="2">
    <source>
        <dbReference type="ARBA" id="ARBA00023015"/>
    </source>
</evidence>
<comment type="similarity">
    <text evidence="1">Belongs to the sigma-70 factor family. ECF subfamily.</text>
</comment>
<dbReference type="Gene3D" id="1.10.10.10">
    <property type="entry name" value="Winged helix-like DNA-binding domain superfamily/Winged helix DNA-binding domain"/>
    <property type="match status" value="1"/>
</dbReference>
<dbReference type="GO" id="GO:0003677">
    <property type="term" value="F:DNA binding"/>
    <property type="evidence" value="ECO:0007669"/>
    <property type="project" value="InterPro"/>
</dbReference>
<keyword evidence="4" id="KW-0804">Transcription</keyword>
<dbReference type="PANTHER" id="PTHR43133">
    <property type="entry name" value="RNA POLYMERASE ECF-TYPE SIGMA FACTO"/>
    <property type="match status" value="1"/>
</dbReference>
<dbReference type="PATRIC" id="fig|1339350.3.peg.2936"/>
<dbReference type="GO" id="GO:0006352">
    <property type="term" value="P:DNA-templated transcription initiation"/>
    <property type="evidence" value="ECO:0007669"/>
    <property type="project" value="InterPro"/>
</dbReference>
<evidence type="ECO:0000313" key="8">
    <source>
        <dbReference type="Proteomes" id="UP000028134"/>
    </source>
</evidence>
<dbReference type="Pfam" id="PF04542">
    <property type="entry name" value="Sigma70_r2"/>
    <property type="match status" value="1"/>
</dbReference>
<keyword evidence="3" id="KW-0731">Sigma factor</keyword>
<evidence type="ECO:0000256" key="1">
    <source>
        <dbReference type="ARBA" id="ARBA00010641"/>
    </source>
</evidence>
<protein>
    <submittedName>
        <fullName evidence="7">RNA polymerase sigma-70 factor, expansion 1 family protein</fullName>
    </submittedName>
</protein>
<dbReference type="Pfam" id="PF08281">
    <property type="entry name" value="Sigma70_r4_2"/>
    <property type="match status" value="1"/>
</dbReference>
<dbReference type="NCBIfam" id="TIGR02985">
    <property type="entry name" value="Sig70_bacteroi1"/>
    <property type="match status" value="1"/>
</dbReference>
<dbReference type="AlphaFoldDB" id="A0A078R5S2"/>
<accession>A0A078R5S2</accession>
<feature type="domain" description="RNA polymerase sigma factor 70 region 4 type 2" evidence="6">
    <location>
        <begin position="146"/>
        <end position="196"/>
    </location>
</feature>
<dbReference type="EMBL" id="JNHI01000020">
    <property type="protein sequence ID" value="KDS29312.1"/>
    <property type="molecule type" value="Genomic_DNA"/>
</dbReference>
<dbReference type="InterPro" id="IPR014327">
    <property type="entry name" value="RNA_pol_sigma70_bacteroid"/>
</dbReference>
<feature type="domain" description="RNA polymerase sigma-70 region 2" evidence="5">
    <location>
        <begin position="47"/>
        <end position="115"/>
    </location>
</feature>
<dbReference type="InterPro" id="IPR013325">
    <property type="entry name" value="RNA_pol_sigma_r2"/>
</dbReference>
<evidence type="ECO:0000259" key="6">
    <source>
        <dbReference type="Pfam" id="PF08281"/>
    </source>
</evidence>
<dbReference type="InterPro" id="IPR014284">
    <property type="entry name" value="RNA_pol_sigma-70_dom"/>
</dbReference>
<dbReference type="PANTHER" id="PTHR43133:SF46">
    <property type="entry name" value="RNA POLYMERASE SIGMA-70 FACTOR ECF SUBFAMILY"/>
    <property type="match status" value="1"/>
</dbReference>
<evidence type="ECO:0000256" key="3">
    <source>
        <dbReference type="ARBA" id="ARBA00023082"/>
    </source>
</evidence>
<dbReference type="InterPro" id="IPR013249">
    <property type="entry name" value="RNA_pol_sigma70_r4_t2"/>
</dbReference>
<comment type="caution">
    <text evidence="7">The sequence shown here is derived from an EMBL/GenBank/DDBJ whole genome shotgun (WGS) entry which is preliminary data.</text>
</comment>
<dbReference type="SUPFAM" id="SSF88946">
    <property type="entry name" value="Sigma2 domain of RNA polymerase sigma factors"/>
    <property type="match status" value="1"/>
</dbReference>
<sequence>MNSTSIYILVALHPIITLTNMPNTAMEATELLKEIQKHDSQQAFRSLYDMYYDRFFRIAFYYLQRDEWAQEVILDVFTTLWNHRKSQLIPDDFNKYSYILIRNAALNYLEKEQRREASPLENMPEISSSNLSPEEQMMNEELFNIYENSLNELPERCRTIFIKVREEKQSYASVAEELNISPKTVDAQLQKAVTRLKEKINNYFRNRR</sequence>
<name>A0A078R5S2_PHOVU</name>
<dbReference type="Proteomes" id="UP000028134">
    <property type="component" value="Unassembled WGS sequence"/>
</dbReference>
<dbReference type="Gene3D" id="1.10.1740.10">
    <property type="match status" value="1"/>
</dbReference>
<keyword evidence="2" id="KW-0805">Transcription regulation</keyword>
<gene>
    <name evidence="7" type="ORF">M097_3065</name>
</gene>